<dbReference type="OrthoDB" id="9813151at2"/>
<dbReference type="EMBL" id="SLYB01000020">
    <property type="protein sequence ID" value="TCP93384.1"/>
    <property type="molecule type" value="Genomic_DNA"/>
</dbReference>
<gene>
    <name evidence="20" type="ORF">EDC44_12031</name>
</gene>
<evidence type="ECO:0000256" key="6">
    <source>
        <dbReference type="ARBA" id="ARBA00022475"/>
    </source>
</evidence>
<dbReference type="GO" id="GO:0016036">
    <property type="term" value="P:cellular response to phosphate starvation"/>
    <property type="evidence" value="ECO:0007669"/>
    <property type="project" value="TreeGrafter"/>
</dbReference>
<evidence type="ECO:0000259" key="19">
    <source>
        <dbReference type="PROSITE" id="PS50109"/>
    </source>
</evidence>
<dbReference type="CDD" id="cd00082">
    <property type="entry name" value="HisKA"/>
    <property type="match status" value="1"/>
</dbReference>
<evidence type="ECO:0000256" key="14">
    <source>
        <dbReference type="ARBA" id="ARBA00022989"/>
    </source>
</evidence>
<evidence type="ECO:0000256" key="7">
    <source>
        <dbReference type="ARBA" id="ARBA00022553"/>
    </source>
</evidence>
<dbReference type="SMART" id="SM00387">
    <property type="entry name" value="HATPase_c"/>
    <property type="match status" value="1"/>
</dbReference>
<dbReference type="Gene3D" id="3.30.565.10">
    <property type="entry name" value="Histidine kinase-like ATPase, C-terminal domain"/>
    <property type="match status" value="1"/>
</dbReference>
<dbReference type="GO" id="GO:0000155">
    <property type="term" value="F:phosphorelay sensor kinase activity"/>
    <property type="evidence" value="ECO:0007669"/>
    <property type="project" value="InterPro"/>
</dbReference>
<dbReference type="EC" id="2.7.13.3" evidence="3"/>
<evidence type="ECO:0000256" key="10">
    <source>
        <dbReference type="ARBA" id="ARBA00022692"/>
    </source>
</evidence>
<evidence type="ECO:0000313" key="20">
    <source>
        <dbReference type="EMBL" id="TCP93384.1"/>
    </source>
</evidence>
<dbReference type="InterPro" id="IPR036097">
    <property type="entry name" value="HisK_dim/P_sf"/>
</dbReference>
<dbReference type="GO" id="GO:0005886">
    <property type="term" value="C:plasma membrane"/>
    <property type="evidence" value="ECO:0007669"/>
    <property type="project" value="UniProtKB-SubCell"/>
</dbReference>
<dbReference type="PROSITE" id="PS50109">
    <property type="entry name" value="HIS_KIN"/>
    <property type="match status" value="1"/>
</dbReference>
<keyword evidence="5" id="KW-0813">Transport</keyword>
<evidence type="ECO:0000256" key="5">
    <source>
        <dbReference type="ARBA" id="ARBA00022448"/>
    </source>
</evidence>
<keyword evidence="9" id="KW-0808">Transferase</keyword>
<keyword evidence="21" id="KW-1185">Reference proteome</keyword>
<keyword evidence="8" id="KW-0592">Phosphate transport</keyword>
<keyword evidence="6" id="KW-1003">Cell membrane</keyword>
<keyword evidence="10 18" id="KW-0812">Transmembrane</keyword>
<dbReference type="Pfam" id="PF00512">
    <property type="entry name" value="HisKA"/>
    <property type="match status" value="1"/>
</dbReference>
<name>A0A4R2SY31_9PAST</name>
<evidence type="ECO:0000256" key="8">
    <source>
        <dbReference type="ARBA" id="ARBA00022592"/>
    </source>
</evidence>
<keyword evidence="14 18" id="KW-1133">Transmembrane helix</keyword>
<evidence type="ECO:0000256" key="15">
    <source>
        <dbReference type="ARBA" id="ARBA00023012"/>
    </source>
</evidence>
<sequence>MKTKQSFLQLLAELMVAAAISLLLSYFAQSFFLWFSIALVLLLGWHQDNEIKLVRALNPKEQKASIWDGFSQTIAYYRSQNRQEKIKALRLLSKLNKNIQYLPNAIMICEKSGDILWCNNASQELFSFYWNKKAQKNIFNIIFYPEFQNYFNQTQHPRPLVLVTNIQQYLEINITPYDDDTFMVIARDITQMIRVMQWRQTFLANMNHELRTPLTVLQGYVEILAEDDNGSPVQQKAVQAMQQQCHRMTNLLNDLTTLAKIEMSNNVQHHKVNLSELIKSLEKNTALLNQYNQQIIFDIEPKLIVRGDEGQLQSAVSNLIYNAIKHAGENSKISISWQREQDKGIFAVQDNGVGIAEQHLAHLTERFYRVDESRSNKTGGSGLGLAIVKHALEHHGSKLNIESEIGQGSRFWFEIKLENINSESA</sequence>
<dbReference type="NCBIfam" id="NF008235">
    <property type="entry name" value="PRK11006.1"/>
    <property type="match status" value="1"/>
</dbReference>
<evidence type="ECO:0000256" key="4">
    <source>
        <dbReference type="ARBA" id="ARBA00019665"/>
    </source>
</evidence>
<dbReference type="InterPro" id="IPR003594">
    <property type="entry name" value="HATPase_dom"/>
</dbReference>
<evidence type="ECO:0000256" key="9">
    <source>
        <dbReference type="ARBA" id="ARBA00022679"/>
    </source>
</evidence>
<dbReference type="InterPro" id="IPR004358">
    <property type="entry name" value="Sig_transdc_His_kin-like_C"/>
</dbReference>
<dbReference type="GO" id="GO:0006817">
    <property type="term" value="P:phosphate ion transport"/>
    <property type="evidence" value="ECO:0007669"/>
    <property type="project" value="UniProtKB-KW"/>
</dbReference>
<organism evidence="20 21">
    <name type="scientific">Cricetibacter osteomyelitidis</name>
    <dbReference type="NCBI Taxonomy" id="1521931"/>
    <lineage>
        <taxon>Bacteria</taxon>
        <taxon>Pseudomonadati</taxon>
        <taxon>Pseudomonadota</taxon>
        <taxon>Gammaproteobacteria</taxon>
        <taxon>Pasteurellales</taxon>
        <taxon>Pasteurellaceae</taxon>
        <taxon>Cricetibacter</taxon>
    </lineage>
</organism>
<dbReference type="AlphaFoldDB" id="A0A4R2SY31"/>
<evidence type="ECO:0000256" key="2">
    <source>
        <dbReference type="ARBA" id="ARBA00004236"/>
    </source>
</evidence>
<feature type="domain" description="Histidine kinase" evidence="19">
    <location>
        <begin position="205"/>
        <end position="419"/>
    </location>
</feature>
<dbReference type="SUPFAM" id="SSF47384">
    <property type="entry name" value="Homodimeric domain of signal transducing histidine kinase"/>
    <property type="match status" value="1"/>
</dbReference>
<dbReference type="InterPro" id="IPR014310">
    <property type="entry name" value="Sig_transdc_His_kinase_PhoR"/>
</dbReference>
<dbReference type="SUPFAM" id="SSF55785">
    <property type="entry name" value="PYP-like sensor domain (PAS domain)"/>
    <property type="match status" value="1"/>
</dbReference>
<proteinExistence type="predicted"/>
<dbReference type="InterPro" id="IPR003661">
    <property type="entry name" value="HisK_dim/P_dom"/>
</dbReference>
<keyword evidence="12 20" id="KW-0418">Kinase</keyword>
<keyword evidence="7" id="KW-0597">Phosphoprotein</keyword>
<evidence type="ECO:0000256" key="17">
    <source>
        <dbReference type="ARBA" id="ARBA00025207"/>
    </source>
</evidence>
<comment type="caution">
    <text evidence="20">The sequence shown here is derived from an EMBL/GenBank/DDBJ whole genome shotgun (WGS) entry which is preliminary data.</text>
</comment>
<keyword evidence="11" id="KW-0547">Nucleotide-binding</keyword>
<dbReference type="PANTHER" id="PTHR45453">
    <property type="entry name" value="PHOSPHATE REGULON SENSOR PROTEIN PHOR"/>
    <property type="match status" value="1"/>
</dbReference>
<dbReference type="Gene3D" id="1.10.287.130">
    <property type="match status" value="1"/>
</dbReference>
<feature type="transmembrane region" description="Helical" evidence="18">
    <location>
        <begin position="12"/>
        <end position="45"/>
    </location>
</feature>
<keyword evidence="15" id="KW-0902">Two-component regulatory system</keyword>
<reference evidence="20 21" key="1">
    <citation type="submission" date="2019-03" db="EMBL/GenBank/DDBJ databases">
        <title>Genomic Encyclopedia of Type Strains, Phase IV (KMG-IV): sequencing the most valuable type-strain genomes for metagenomic binning, comparative biology and taxonomic classification.</title>
        <authorList>
            <person name="Goeker M."/>
        </authorList>
    </citation>
    <scope>NUCLEOTIDE SEQUENCE [LARGE SCALE GENOMIC DNA]</scope>
    <source>
        <strain evidence="20 21">DSM 28404</strain>
    </source>
</reference>
<dbReference type="InterPro" id="IPR036890">
    <property type="entry name" value="HATPase_C_sf"/>
</dbReference>
<comment type="subcellular location">
    <subcellularLocation>
        <location evidence="2">Cell membrane</location>
    </subcellularLocation>
</comment>
<dbReference type="PANTHER" id="PTHR45453:SF1">
    <property type="entry name" value="PHOSPHATE REGULON SENSOR PROTEIN PHOR"/>
    <property type="match status" value="1"/>
</dbReference>
<dbReference type="RefSeq" id="WP_131977850.1">
    <property type="nucleotide sequence ID" value="NZ_SLYB01000020.1"/>
</dbReference>
<evidence type="ECO:0000256" key="12">
    <source>
        <dbReference type="ARBA" id="ARBA00022777"/>
    </source>
</evidence>
<dbReference type="FunFam" id="3.30.565.10:FF:000032">
    <property type="entry name" value="Phosphate regulon sensor histidine kinase PhoR"/>
    <property type="match status" value="1"/>
</dbReference>
<evidence type="ECO:0000256" key="16">
    <source>
        <dbReference type="ARBA" id="ARBA00023136"/>
    </source>
</evidence>
<evidence type="ECO:0000256" key="3">
    <source>
        <dbReference type="ARBA" id="ARBA00012438"/>
    </source>
</evidence>
<dbReference type="FunFam" id="1.10.287.130:FF:000001">
    <property type="entry name" value="Two-component sensor histidine kinase"/>
    <property type="match status" value="1"/>
</dbReference>
<evidence type="ECO:0000256" key="11">
    <source>
        <dbReference type="ARBA" id="ARBA00022741"/>
    </source>
</evidence>
<dbReference type="PRINTS" id="PR00344">
    <property type="entry name" value="BCTRLSENSOR"/>
</dbReference>
<dbReference type="SMART" id="SM00388">
    <property type="entry name" value="HisKA"/>
    <property type="match status" value="1"/>
</dbReference>
<protein>
    <recommendedName>
        <fullName evidence="4">Phosphate regulon sensor protein PhoR</fullName>
        <ecNumber evidence="3">2.7.13.3</ecNumber>
    </recommendedName>
</protein>
<evidence type="ECO:0000256" key="13">
    <source>
        <dbReference type="ARBA" id="ARBA00022840"/>
    </source>
</evidence>
<evidence type="ECO:0000256" key="18">
    <source>
        <dbReference type="SAM" id="Phobius"/>
    </source>
</evidence>
<keyword evidence="13" id="KW-0067">ATP-binding</keyword>
<evidence type="ECO:0000256" key="1">
    <source>
        <dbReference type="ARBA" id="ARBA00000085"/>
    </source>
</evidence>
<keyword evidence="16 18" id="KW-0472">Membrane</keyword>
<dbReference type="SUPFAM" id="SSF55874">
    <property type="entry name" value="ATPase domain of HSP90 chaperone/DNA topoisomerase II/histidine kinase"/>
    <property type="match status" value="1"/>
</dbReference>
<evidence type="ECO:0000313" key="21">
    <source>
        <dbReference type="Proteomes" id="UP000295763"/>
    </source>
</evidence>
<comment type="function">
    <text evidence="17">Member of the two-component regulatory system PhoR/PhoB involved in the phosphate regulon genes expression. PhoR may function as a membrane-associated protein kinase that phosphorylates PhoB in response to environmental signals.</text>
</comment>
<dbReference type="Proteomes" id="UP000295763">
    <property type="component" value="Unassembled WGS sequence"/>
</dbReference>
<dbReference type="InterPro" id="IPR005467">
    <property type="entry name" value="His_kinase_dom"/>
</dbReference>
<dbReference type="InterPro" id="IPR050351">
    <property type="entry name" value="BphY/WalK/GraS-like"/>
</dbReference>
<dbReference type="GO" id="GO:0005524">
    <property type="term" value="F:ATP binding"/>
    <property type="evidence" value="ECO:0007669"/>
    <property type="project" value="UniProtKB-KW"/>
</dbReference>
<dbReference type="Pfam" id="PF02518">
    <property type="entry name" value="HATPase_c"/>
    <property type="match status" value="1"/>
</dbReference>
<dbReference type="NCBIfam" id="TIGR02966">
    <property type="entry name" value="phoR_proteo"/>
    <property type="match status" value="1"/>
</dbReference>
<accession>A0A4R2SY31</accession>
<dbReference type="InterPro" id="IPR035965">
    <property type="entry name" value="PAS-like_dom_sf"/>
</dbReference>
<dbReference type="GO" id="GO:0004721">
    <property type="term" value="F:phosphoprotein phosphatase activity"/>
    <property type="evidence" value="ECO:0007669"/>
    <property type="project" value="TreeGrafter"/>
</dbReference>
<comment type="catalytic activity">
    <reaction evidence="1">
        <text>ATP + protein L-histidine = ADP + protein N-phospho-L-histidine.</text>
        <dbReference type="EC" id="2.7.13.3"/>
    </reaction>
</comment>
<dbReference type="Gene3D" id="3.30.450.20">
    <property type="entry name" value="PAS domain"/>
    <property type="match status" value="1"/>
</dbReference>